<protein>
    <recommendedName>
        <fullName evidence="4">TAP42-like protein</fullName>
    </recommendedName>
</protein>
<dbReference type="EMBL" id="JAEUBF010001406">
    <property type="protein sequence ID" value="KAH3666698.1"/>
    <property type="molecule type" value="Genomic_DNA"/>
</dbReference>
<gene>
    <name evidence="2" type="ORF">WICMUC_005515</name>
</gene>
<keyword evidence="3" id="KW-1185">Reference proteome</keyword>
<dbReference type="Pfam" id="PF04177">
    <property type="entry name" value="TAP42"/>
    <property type="match status" value="1"/>
</dbReference>
<evidence type="ECO:0000313" key="3">
    <source>
        <dbReference type="Proteomes" id="UP000769528"/>
    </source>
</evidence>
<evidence type="ECO:0000313" key="2">
    <source>
        <dbReference type="EMBL" id="KAH3666698.1"/>
    </source>
</evidence>
<feature type="region of interest" description="Disordered" evidence="1">
    <location>
        <begin position="318"/>
        <end position="372"/>
    </location>
</feature>
<dbReference type="InterPro" id="IPR038511">
    <property type="entry name" value="TAP42/TAP46-like_sf"/>
</dbReference>
<dbReference type="Proteomes" id="UP000769528">
    <property type="component" value="Unassembled WGS sequence"/>
</dbReference>
<organism evidence="2 3">
    <name type="scientific">Wickerhamomyces mucosus</name>
    <dbReference type="NCBI Taxonomy" id="1378264"/>
    <lineage>
        <taxon>Eukaryota</taxon>
        <taxon>Fungi</taxon>
        <taxon>Dikarya</taxon>
        <taxon>Ascomycota</taxon>
        <taxon>Saccharomycotina</taxon>
        <taxon>Saccharomycetes</taxon>
        <taxon>Phaffomycetales</taxon>
        <taxon>Wickerhamomycetaceae</taxon>
        <taxon>Wickerhamomyces</taxon>
    </lineage>
</organism>
<dbReference type="GO" id="GO:0051721">
    <property type="term" value="F:protein phosphatase 2A binding"/>
    <property type="evidence" value="ECO:0007669"/>
    <property type="project" value="TreeGrafter"/>
</dbReference>
<accession>A0A9P8P6H0</accession>
<dbReference type="PANTHER" id="PTHR10933">
    <property type="entry name" value="IMMUNOGLOBULIN-BINDING PROTEIN 1"/>
    <property type="match status" value="1"/>
</dbReference>
<reference evidence="2" key="2">
    <citation type="submission" date="2021-01" db="EMBL/GenBank/DDBJ databases">
        <authorList>
            <person name="Schikora-Tamarit M.A."/>
        </authorList>
    </citation>
    <scope>NUCLEOTIDE SEQUENCE</scope>
    <source>
        <strain evidence="2">CBS6341</strain>
    </source>
</reference>
<proteinExistence type="predicted"/>
<dbReference type="GO" id="GO:0009966">
    <property type="term" value="P:regulation of signal transduction"/>
    <property type="evidence" value="ECO:0007669"/>
    <property type="project" value="InterPro"/>
</dbReference>
<evidence type="ECO:0008006" key="4">
    <source>
        <dbReference type="Google" id="ProtNLM"/>
    </source>
</evidence>
<dbReference type="AlphaFoldDB" id="A0A9P8P6H0"/>
<reference evidence="2" key="1">
    <citation type="journal article" date="2021" name="Open Biol.">
        <title>Shared evolutionary footprints suggest mitochondrial oxidative damage underlies multiple complex I losses in fungi.</title>
        <authorList>
            <person name="Schikora-Tamarit M.A."/>
            <person name="Marcet-Houben M."/>
            <person name="Nosek J."/>
            <person name="Gabaldon T."/>
        </authorList>
    </citation>
    <scope>NUCLEOTIDE SEQUENCE</scope>
    <source>
        <strain evidence="2">CBS6341</strain>
    </source>
</reference>
<comment type="caution">
    <text evidence="2">The sequence shown here is derived from an EMBL/GenBank/DDBJ whole genome shotgun (WGS) entry which is preliminary data.</text>
</comment>
<feature type="compositionally biased region" description="Basic and acidic residues" evidence="1">
    <location>
        <begin position="343"/>
        <end position="362"/>
    </location>
</feature>
<feature type="compositionally biased region" description="Polar residues" evidence="1">
    <location>
        <begin position="363"/>
        <end position="372"/>
    </location>
</feature>
<dbReference type="GO" id="GO:0005829">
    <property type="term" value="C:cytosol"/>
    <property type="evidence" value="ECO:0007669"/>
    <property type="project" value="TreeGrafter"/>
</dbReference>
<dbReference type="Gene3D" id="1.25.40.540">
    <property type="entry name" value="TAP42-like family"/>
    <property type="match status" value="1"/>
</dbReference>
<dbReference type="GO" id="GO:0035303">
    <property type="term" value="P:regulation of dephosphorylation"/>
    <property type="evidence" value="ECO:0007669"/>
    <property type="project" value="TreeGrafter"/>
</dbReference>
<evidence type="ECO:0000256" key="1">
    <source>
        <dbReference type="SAM" id="MobiDB-lite"/>
    </source>
</evidence>
<dbReference type="PANTHER" id="PTHR10933:SF9">
    <property type="entry name" value="IMMUNOGLOBULIN-BINDING PROTEIN 1"/>
    <property type="match status" value="1"/>
</dbReference>
<sequence length="372" mass="43597">MTDLQQRSLNQQDLKENSTNLTLKERYENDIKFFENIILNSSLRKDSEEYQTQLSIVIQKWLDLKQIISQRSIFSNNESLEDLNTNEIKYLSVEFYLAQLYNYLSIPSKSNNLKKSILLNLQFLTNLNNYDLLTKNDLNKLEKLKESPFEIINLYQSSELRRDEKISNYKLEKSLNLKLIQLSKLEDNENDYQNTDEEFIRSLYFDQLKLFTLNSFNNIRLITQELELLSNIPEPKIIPLSNDSRESSSINNSSDPTNFTDKLEIIPQNQPLLSKQGKILKPFTLLKRKDLQSKVFGTGQYLPTMTVEDYLEQELANGGMVSNSNQGEDQKESSDDEEDDYEKNDRETYKKREWDEFTDNNRKGSGNTMNLG</sequence>
<dbReference type="InterPro" id="IPR007304">
    <property type="entry name" value="TAP46-like"/>
</dbReference>
<dbReference type="OrthoDB" id="10261753at2759"/>
<name>A0A9P8P6H0_9ASCO</name>
<feature type="region of interest" description="Disordered" evidence="1">
    <location>
        <begin position="240"/>
        <end position="260"/>
    </location>
</feature>